<proteinExistence type="predicted"/>
<name>A0A0E0P6Z5_ORYRU</name>
<dbReference type="Gramene" id="ORUFI04G07720.1">
    <property type="protein sequence ID" value="ORUFI04G07720.1"/>
    <property type="gene ID" value="ORUFI04G07720"/>
</dbReference>
<evidence type="ECO:0000313" key="2">
    <source>
        <dbReference type="EnsemblPlants" id="ORUFI04G07720.1"/>
    </source>
</evidence>
<dbReference type="AlphaFoldDB" id="A0A0E0P6Z5"/>
<protein>
    <submittedName>
        <fullName evidence="2">Uncharacterized protein</fullName>
    </submittedName>
</protein>
<accession>A0A0E0P6Z5</accession>
<evidence type="ECO:0000256" key="1">
    <source>
        <dbReference type="SAM" id="MobiDB-lite"/>
    </source>
</evidence>
<organism evidence="2 3">
    <name type="scientific">Oryza rufipogon</name>
    <name type="common">Brownbeard rice</name>
    <name type="synonym">Asian wild rice</name>
    <dbReference type="NCBI Taxonomy" id="4529"/>
    <lineage>
        <taxon>Eukaryota</taxon>
        <taxon>Viridiplantae</taxon>
        <taxon>Streptophyta</taxon>
        <taxon>Embryophyta</taxon>
        <taxon>Tracheophyta</taxon>
        <taxon>Spermatophyta</taxon>
        <taxon>Magnoliopsida</taxon>
        <taxon>Liliopsida</taxon>
        <taxon>Poales</taxon>
        <taxon>Poaceae</taxon>
        <taxon>BOP clade</taxon>
        <taxon>Oryzoideae</taxon>
        <taxon>Oryzeae</taxon>
        <taxon>Oryzinae</taxon>
        <taxon>Oryza</taxon>
    </lineage>
</organism>
<dbReference type="EnsemblPlants" id="ORUFI04G07720.1">
    <property type="protein sequence ID" value="ORUFI04G07720.1"/>
    <property type="gene ID" value="ORUFI04G07720"/>
</dbReference>
<feature type="region of interest" description="Disordered" evidence="1">
    <location>
        <begin position="87"/>
        <end position="121"/>
    </location>
</feature>
<reference evidence="2" key="2">
    <citation type="submission" date="2015-06" db="UniProtKB">
        <authorList>
            <consortium name="EnsemblPlants"/>
        </authorList>
    </citation>
    <scope>IDENTIFICATION</scope>
</reference>
<feature type="compositionally biased region" description="Gly residues" evidence="1">
    <location>
        <begin position="173"/>
        <end position="184"/>
    </location>
</feature>
<feature type="region of interest" description="Disordered" evidence="1">
    <location>
        <begin position="158"/>
        <end position="184"/>
    </location>
</feature>
<dbReference type="Proteomes" id="UP000008022">
    <property type="component" value="Unassembled WGS sequence"/>
</dbReference>
<sequence length="184" mass="19274">MAGSRRRLCAGIAEGVHGSSEGARGGRPRLVASGVGFGRGRRLRVGEAHCEADFAGGRHGGRGVGFADNRRRSEALQTKEATVEFVASRRSGQRAAPVGRGGYEGSAGRGRASGRGGAEASVSFAQPCSEIRGQRKNGRLGGDDFRLASYVFDGMPARKERGKRKRERWGAGPLAGGVQGAWAH</sequence>
<evidence type="ECO:0000313" key="3">
    <source>
        <dbReference type="Proteomes" id="UP000008022"/>
    </source>
</evidence>
<reference evidence="3" key="1">
    <citation type="submission" date="2013-06" db="EMBL/GenBank/DDBJ databases">
        <authorList>
            <person name="Zhao Q."/>
        </authorList>
    </citation>
    <scope>NUCLEOTIDE SEQUENCE</scope>
    <source>
        <strain evidence="3">cv. W1943</strain>
    </source>
</reference>
<keyword evidence="3" id="KW-1185">Reference proteome</keyword>
<dbReference type="HOGENOM" id="CLU_1470472_0_0_1"/>
<feature type="compositionally biased region" description="Gly residues" evidence="1">
    <location>
        <begin position="99"/>
        <end position="117"/>
    </location>
</feature>